<evidence type="ECO:0008006" key="4">
    <source>
        <dbReference type="Google" id="ProtNLM"/>
    </source>
</evidence>
<sequence length="214" mass="21263">MALVDGRGAGTRSATLIAGRACTALGWLLWVALQVLTDDPFPPEISVSQYGLGPTGWVFTVWAVALGAAPLLLLAGAAAPGPTRPVLWVGFAGAALMAVVRTDEGGGAMSGHAQAHMAGAVVALVFLPLGIVLALRGAPPAARRLALALTALAAVLGVLVIMSATGLDTAGLGAGGSWALWQGALVVVEMILVTVLAVVADRLPPGRNAVGADG</sequence>
<feature type="transmembrane region" description="Helical" evidence="1">
    <location>
        <begin position="147"/>
        <end position="167"/>
    </location>
</feature>
<keyword evidence="1" id="KW-1133">Transmembrane helix</keyword>
<feature type="transmembrane region" description="Helical" evidence="1">
    <location>
        <begin position="114"/>
        <end position="135"/>
    </location>
</feature>
<dbReference type="Pfam" id="PF06197">
    <property type="entry name" value="DUF998"/>
    <property type="match status" value="1"/>
</dbReference>
<keyword evidence="1" id="KW-0472">Membrane</keyword>
<keyword evidence="1" id="KW-0812">Transmembrane</keyword>
<evidence type="ECO:0000256" key="1">
    <source>
        <dbReference type="SAM" id="Phobius"/>
    </source>
</evidence>
<proteinExistence type="predicted"/>
<dbReference type="Proteomes" id="UP000002218">
    <property type="component" value="Chromosome"/>
</dbReference>
<dbReference type="AlphaFoldDB" id="C8XKD4"/>
<dbReference type="InterPro" id="IPR009339">
    <property type="entry name" value="DUF998"/>
</dbReference>
<dbReference type="KEGG" id="nml:Namu_2320"/>
<evidence type="ECO:0000313" key="3">
    <source>
        <dbReference type="Proteomes" id="UP000002218"/>
    </source>
</evidence>
<feature type="transmembrane region" description="Helical" evidence="1">
    <location>
        <begin position="56"/>
        <end position="79"/>
    </location>
</feature>
<feature type="transmembrane region" description="Helical" evidence="1">
    <location>
        <begin position="179"/>
        <end position="199"/>
    </location>
</feature>
<feature type="transmembrane region" description="Helical" evidence="1">
    <location>
        <begin position="86"/>
        <end position="102"/>
    </location>
</feature>
<accession>C8XKD4</accession>
<dbReference type="EMBL" id="CP001737">
    <property type="protein sequence ID" value="ACV78696.1"/>
    <property type="molecule type" value="Genomic_DNA"/>
</dbReference>
<dbReference type="InParanoid" id="C8XKD4"/>
<organism evidence="2 3">
    <name type="scientific">Nakamurella multipartita (strain ATCC 700099 / DSM 44233 / CIP 104796 / JCM 9543 / NBRC 105858 / Y-104)</name>
    <name type="common">Microsphaera multipartita</name>
    <dbReference type="NCBI Taxonomy" id="479431"/>
    <lineage>
        <taxon>Bacteria</taxon>
        <taxon>Bacillati</taxon>
        <taxon>Actinomycetota</taxon>
        <taxon>Actinomycetes</taxon>
        <taxon>Nakamurellales</taxon>
        <taxon>Nakamurellaceae</taxon>
        <taxon>Nakamurella</taxon>
    </lineage>
</organism>
<name>C8XKD4_NAKMY</name>
<keyword evidence="3" id="KW-1185">Reference proteome</keyword>
<feature type="transmembrane region" description="Helical" evidence="1">
    <location>
        <begin position="17"/>
        <end position="36"/>
    </location>
</feature>
<dbReference type="STRING" id="479431.Namu_2320"/>
<protein>
    <recommendedName>
        <fullName evidence="4">DUF998 domain-containing protein</fullName>
    </recommendedName>
</protein>
<reference evidence="3" key="1">
    <citation type="submission" date="2009-09" db="EMBL/GenBank/DDBJ databases">
        <title>The complete genome of Nakamurella multipartita DSM 44233.</title>
        <authorList>
            <consortium name="US DOE Joint Genome Institute (JGI-PGF)"/>
            <person name="Lucas S."/>
            <person name="Copeland A."/>
            <person name="Lapidus A."/>
            <person name="Glavina del Rio T."/>
            <person name="Dalin E."/>
            <person name="Tice H."/>
            <person name="Bruce D."/>
            <person name="Goodwin L."/>
            <person name="Pitluck S."/>
            <person name="Kyrpides N."/>
            <person name="Mavromatis K."/>
            <person name="Ivanova N."/>
            <person name="Ovchinnikova G."/>
            <person name="Sims D."/>
            <person name="Meincke L."/>
            <person name="Brettin T."/>
            <person name="Detter J.C."/>
            <person name="Han C."/>
            <person name="Larimer F."/>
            <person name="Land M."/>
            <person name="Hauser L."/>
            <person name="Markowitz V."/>
            <person name="Cheng J.-F."/>
            <person name="Hugenholtz P."/>
            <person name="Woyke T."/>
            <person name="Wu D."/>
            <person name="Klenk H.-P."/>
            <person name="Eisen J.A."/>
        </authorList>
    </citation>
    <scope>NUCLEOTIDE SEQUENCE [LARGE SCALE GENOMIC DNA]</scope>
    <source>
        <strain evidence="3">ATCC 700099 / DSM 44233 / CIP 104796 / JCM 9543 / NBRC 105858 / Y-104</strain>
    </source>
</reference>
<evidence type="ECO:0000313" key="2">
    <source>
        <dbReference type="EMBL" id="ACV78696.1"/>
    </source>
</evidence>
<gene>
    <name evidence="2" type="ordered locus">Namu_2320</name>
</gene>
<reference evidence="2 3" key="2">
    <citation type="journal article" date="2010" name="Stand. Genomic Sci.">
        <title>Complete genome sequence of Nakamurella multipartita type strain (Y-104).</title>
        <authorList>
            <person name="Tice H."/>
            <person name="Mayilraj S."/>
            <person name="Sims D."/>
            <person name="Lapidus A."/>
            <person name="Nolan M."/>
            <person name="Lucas S."/>
            <person name="Glavina Del Rio T."/>
            <person name="Copeland A."/>
            <person name="Cheng J.F."/>
            <person name="Meincke L."/>
            <person name="Bruce D."/>
            <person name="Goodwin L."/>
            <person name="Pitluck S."/>
            <person name="Ivanova N."/>
            <person name="Mavromatis K."/>
            <person name="Ovchinnikova G."/>
            <person name="Pati A."/>
            <person name="Chen A."/>
            <person name="Palaniappan K."/>
            <person name="Land M."/>
            <person name="Hauser L."/>
            <person name="Chang Y.J."/>
            <person name="Jeffries C.D."/>
            <person name="Detter J.C."/>
            <person name="Brettin T."/>
            <person name="Rohde M."/>
            <person name="Goker M."/>
            <person name="Bristow J."/>
            <person name="Eisen J.A."/>
            <person name="Markowitz V."/>
            <person name="Hugenholtz P."/>
            <person name="Kyrpides N.C."/>
            <person name="Klenk H.P."/>
            <person name="Chen F."/>
        </authorList>
    </citation>
    <scope>NUCLEOTIDE SEQUENCE [LARGE SCALE GENOMIC DNA]</scope>
    <source>
        <strain evidence="3">ATCC 700099 / DSM 44233 / CIP 104796 / JCM 9543 / NBRC 105858 / Y-104</strain>
    </source>
</reference>
<dbReference type="OrthoDB" id="5195568at2"/>
<dbReference type="HOGENOM" id="CLU_1287725_0_0_11"/>